<dbReference type="SMART" id="SM01144">
    <property type="entry name" value="DTW"/>
    <property type="match status" value="1"/>
</dbReference>
<comment type="caution">
    <text evidence="8">The sequence shown here is derived from an EMBL/GenBank/DDBJ whole genome shotgun (WGS) entry which is preliminary data.</text>
</comment>
<dbReference type="EC" id="2.5.1.25" evidence="1"/>
<keyword evidence="2" id="KW-0808">Transferase</keyword>
<evidence type="ECO:0000259" key="7">
    <source>
        <dbReference type="SMART" id="SM01144"/>
    </source>
</evidence>
<dbReference type="Proteomes" id="UP000824890">
    <property type="component" value="Unassembled WGS sequence"/>
</dbReference>
<keyword evidence="4" id="KW-0819">tRNA processing</keyword>
<protein>
    <recommendedName>
        <fullName evidence="1">tRNA-uridine aminocarboxypropyltransferase</fullName>
        <ecNumber evidence="1">2.5.1.25</ecNumber>
    </recommendedName>
</protein>
<keyword evidence="3" id="KW-0949">S-adenosyl-L-methionine</keyword>
<proteinExistence type="predicted"/>
<dbReference type="Pfam" id="PF03942">
    <property type="entry name" value="DTW"/>
    <property type="match status" value="2"/>
</dbReference>
<accession>A0ABQ8E7N6</accession>
<organism evidence="8 9">
    <name type="scientific">Brassica napus</name>
    <name type="common">Rape</name>
    <dbReference type="NCBI Taxonomy" id="3708"/>
    <lineage>
        <taxon>Eukaryota</taxon>
        <taxon>Viridiplantae</taxon>
        <taxon>Streptophyta</taxon>
        <taxon>Embryophyta</taxon>
        <taxon>Tracheophyta</taxon>
        <taxon>Spermatophyta</taxon>
        <taxon>Magnoliopsida</taxon>
        <taxon>eudicotyledons</taxon>
        <taxon>Gunneridae</taxon>
        <taxon>Pentapetalae</taxon>
        <taxon>rosids</taxon>
        <taxon>malvids</taxon>
        <taxon>Brassicales</taxon>
        <taxon>Brassicaceae</taxon>
        <taxon>Brassiceae</taxon>
        <taxon>Brassica</taxon>
    </lineage>
</organism>
<dbReference type="EMBL" id="JAGKQM010000002">
    <property type="protein sequence ID" value="KAH0937654.1"/>
    <property type="molecule type" value="Genomic_DNA"/>
</dbReference>
<feature type="signal peptide" evidence="6">
    <location>
        <begin position="1"/>
        <end position="30"/>
    </location>
</feature>
<keyword evidence="6" id="KW-0732">Signal</keyword>
<evidence type="ECO:0000256" key="6">
    <source>
        <dbReference type="SAM" id="SignalP"/>
    </source>
</evidence>
<reference evidence="8 9" key="1">
    <citation type="submission" date="2021-05" db="EMBL/GenBank/DDBJ databases">
        <title>Genome Assembly of Synthetic Allotetraploid Brassica napus Reveals Homoeologous Exchanges between Subgenomes.</title>
        <authorList>
            <person name="Davis J.T."/>
        </authorList>
    </citation>
    <scope>NUCLEOTIDE SEQUENCE [LARGE SCALE GENOMIC DNA]</scope>
    <source>
        <strain evidence="9">cv. Da-Ae</strain>
        <tissue evidence="8">Seedling</tissue>
    </source>
</reference>
<name>A0ABQ8E7N6_BRANA</name>
<keyword evidence="9" id="KW-1185">Reference proteome</keyword>
<sequence>MASSSSSSSFTLPSLFSIAVLILTVSTAESLKSPFHPLDLLPLLPKQVSWPILNSLYGAADLLPTFIGTASPGNDDVKWKGACFYENTAYLEFHNKSGSEFGGGTLHIQADKAHSWTCMDLYVFATPYRVTWTWYFISRAHTVEFPEWDGLAEYEYVKNKGVSIFLMHAGMLGTLQALWDVFPLFTNTGWGESSNLAFLEKHMGAKFEARPEPWVTNVTTDQIQSGDMLAISKIRGRWGGFETLEKWVSGAYAGHSAVCLRDSEGKLWVGESGNENEKGEDVIAILPWEEWWEFELTKDDANPQIALLPLHPDVRAKFNVTAAWEYARSMEGKPYGYHNLIFSWIDTVTENYPPPLDSHLVASFMTVWSKMQPDYAANMWNEALNKRLGTKGLDLSDVLVEVEKRGSSFDKLLAIPEQDDWVYSDGKSTSCIAFILEMYKEGGLFGSLADSVQVTEFTIKDAYMLNFFETNASRLPKWCNDNDSVKLPYCQILGKYRMQLPGYNTMEPYTHMNEQCPSLPPKSVAYSDTTGYVIIDLLNISLVAKVGTFDSLGQMMMGHVVARTHLILSRSNFADSIRCQGLRVSKMESQQSKRPTCPSCAKPTQLCLCNRIRSPPLDNQVSVTILQHSLERKHALNSTRIARLGLKNVTVTTVCDVHDEAEFLIRVKGASLELVDTSMLGSDNVDNESLKLYQQLADKRGSCEDNLMRISMKKRGVISNVSTSLLEDASFDGILASPAAMDVLAKGFVVTKFSEGKEEFELEVPPGSALLFPSEGSVMINDLKERDLKVRNLIVLDGTWSKARRMYVENPWLKLLSSHVKLEIEGASLYREVRRQPREGCLSTIESIVHAMKEMGEDTEGLDNMLDVFESMVGDQRRCKDENFGKNL</sequence>
<evidence type="ECO:0000313" key="9">
    <source>
        <dbReference type="Proteomes" id="UP000824890"/>
    </source>
</evidence>
<gene>
    <name evidence="8" type="ORF">HID58_005115</name>
</gene>
<dbReference type="InterPro" id="IPR005636">
    <property type="entry name" value="DTW"/>
</dbReference>
<feature type="chain" id="PRO_5046142850" description="tRNA-uridine aminocarboxypropyltransferase" evidence="6">
    <location>
        <begin position="31"/>
        <end position="888"/>
    </location>
</feature>
<evidence type="ECO:0000256" key="5">
    <source>
        <dbReference type="ARBA" id="ARBA00048718"/>
    </source>
</evidence>
<evidence type="ECO:0000256" key="1">
    <source>
        <dbReference type="ARBA" id="ARBA00012386"/>
    </source>
</evidence>
<evidence type="ECO:0000313" key="8">
    <source>
        <dbReference type="EMBL" id="KAH0937654.1"/>
    </source>
</evidence>
<evidence type="ECO:0000256" key="4">
    <source>
        <dbReference type="ARBA" id="ARBA00022694"/>
    </source>
</evidence>
<evidence type="ECO:0000256" key="3">
    <source>
        <dbReference type="ARBA" id="ARBA00022691"/>
    </source>
</evidence>
<comment type="catalytic activity">
    <reaction evidence="5">
        <text>a uridine in tRNA + S-adenosyl-L-methionine = a 3-[(3S)-3-amino-3-carboxypropyl]uridine in tRNA + S-methyl-5'-thioadenosine + H(+)</text>
        <dbReference type="Rhea" id="RHEA:62432"/>
        <dbReference type="Rhea" id="RHEA-COMP:13339"/>
        <dbReference type="Rhea" id="RHEA-COMP:16092"/>
        <dbReference type="ChEBI" id="CHEBI:15378"/>
        <dbReference type="ChEBI" id="CHEBI:17509"/>
        <dbReference type="ChEBI" id="CHEBI:59789"/>
        <dbReference type="ChEBI" id="CHEBI:65315"/>
        <dbReference type="ChEBI" id="CHEBI:82930"/>
        <dbReference type="EC" id="2.5.1.25"/>
    </reaction>
</comment>
<evidence type="ECO:0000256" key="2">
    <source>
        <dbReference type="ARBA" id="ARBA00022679"/>
    </source>
</evidence>
<dbReference type="PANTHER" id="PTHR31354:SF8">
    <property type="entry name" value="INOSITOL-1,4,5-TRISPHOSPHATE 5-PHOSPHATASE"/>
    <property type="match status" value="1"/>
</dbReference>
<dbReference type="PANTHER" id="PTHR31354">
    <property type="entry name" value="OS01G0793500 PROTEIN"/>
    <property type="match status" value="1"/>
</dbReference>
<feature type="domain" description="DTW" evidence="7">
    <location>
        <begin position="593"/>
        <end position="881"/>
    </location>
</feature>